<proteinExistence type="predicted"/>
<accession>A0A6L2L6D2</accession>
<name>A0A6L2L6D2_TANCI</name>
<gene>
    <name evidence="1" type="ORF">Tci_028415</name>
</gene>
<comment type="caution">
    <text evidence="1">The sequence shown here is derived from an EMBL/GenBank/DDBJ whole genome shotgun (WGS) entry which is preliminary data.</text>
</comment>
<dbReference type="AlphaFoldDB" id="A0A6L2L6D2"/>
<evidence type="ECO:0008006" key="2">
    <source>
        <dbReference type="Google" id="ProtNLM"/>
    </source>
</evidence>
<evidence type="ECO:0000313" key="1">
    <source>
        <dbReference type="EMBL" id="GEU56437.1"/>
    </source>
</evidence>
<dbReference type="EMBL" id="BKCJ010003662">
    <property type="protein sequence ID" value="GEU56437.1"/>
    <property type="molecule type" value="Genomic_DNA"/>
</dbReference>
<reference evidence="1" key="1">
    <citation type="journal article" date="2019" name="Sci. Rep.">
        <title>Draft genome of Tanacetum cinerariifolium, the natural source of mosquito coil.</title>
        <authorList>
            <person name="Yamashiro T."/>
            <person name="Shiraishi A."/>
            <person name="Satake H."/>
            <person name="Nakayama K."/>
        </authorList>
    </citation>
    <scope>NUCLEOTIDE SEQUENCE</scope>
</reference>
<protein>
    <recommendedName>
        <fullName evidence="2">Integrase, catalytic region, zinc finger, CCHC-type, peptidase aspartic, catalytic</fullName>
    </recommendedName>
</protein>
<organism evidence="1">
    <name type="scientific">Tanacetum cinerariifolium</name>
    <name type="common">Dalmatian daisy</name>
    <name type="synonym">Chrysanthemum cinerariifolium</name>
    <dbReference type="NCBI Taxonomy" id="118510"/>
    <lineage>
        <taxon>Eukaryota</taxon>
        <taxon>Viridiplantae</taxon>
        <taxon>Streptophyta</taxon>
        <taxon>Embryophyta</taxon>
        <taxon>Tracheophyta</taxon>
        <taxon>Spermatophyta</taxon>
        <taxon>Magnoliopsida</taxon>
        <taxon>eudicotyledons</taxon>
        <taxon>Gunneridae</taxon>
        <taxon>Pentapetalae</taxon>
        <taxon>asterids</taxon>
        <taxon>campanulids</taxon>
        <taxon>Asterales</taxon>
        <taxon>Asteraceae</taxon>
        <taxon>Asteroideae</taxon>
        <taxon>Anthemideae</taxon>
        <taxon>Anthemidinae</taxon>
        <taxon>Tanacetum</taxon>
    </lineage>
</organism>
<sequence length="358" mass="41223">MESLNSNSQERKLPQLQLVEKQLHSICMTRFEQLEIHLSDLYHNNLSHDVDAFKPAFRAFFGEEHQTFRLKMFHNLDQLRLQLKERIFMRLMQRIVLSVIKYGELQMKENEVNALNKTGKQLNAEILHGHELEKSFKLESKDVQINLVQAVDANLVFTKSSGIESINNSSENALSKSVNETQMQLQEEKVDMGKALDDGLVVIESSRTKSDKQNTSSRSGNYTTHVVNEDIRLVNDQEPFAEVQLIAQHNVLANDQQHSKKSEPIYDTYLLEKVDSNTIPDSTSMCNRGREIYHNAKKCQVTSPSLDPLTRTNTGEQSYQSLEFENISLKKTVTQFQKDFSRMEAHCVNLELKYQNQA</sequence>